<evidence type="ECO:0000256" key="2">
    <source>
        <dbReference type="ARBA" id="ARBA00022801"/>
    </source>
</evidence>
<dbReference type="STRING" id="394193.SAMN04489732_11658"/>
<dbReference type="EMBL" id="FOEF01000016">
    <property type="protein sequence ID" value="SEP51476.1"/>
    <property type="molecule type" value="Genomic_DNA"/>
</dbReference>
<sequence>MTNHRSRLAGVLFALLVGFLGFATAAQAAPLASTVPAGPSASASPASVLQNSCGDLSGFSHNALSSLPAEATTTYNLIQSGGPFPYPKNDGVVFTNREGILPSCASSYYHEYTVPTPGASNRGTRRIITGQGGEYFYTGDHYATFSVIDVNGGGGGTAACGDLSKLAKVGYSTLSAAAQKVVDTVKGGASTGTTYENREGVLPACAAGYYQLFPVGTNDRVITGKAGELVYTPDHYSTFKAIDLNS</sequence>
<keyword evidence="5" id="KW-1185">Reference proteome</keyword>
<dbReference type="InterPro" id="IPR000026">
    <property type="entry name" value="N1-like"/>
</dbReference>
<gene>
    <name evidence="4" type="ORF">SAMN04489732_11658</name>
</gene>
<accession>A0A1H8YH80</accession>
<dbReference type="GO" id="GO:0016787">
    <property type="term" value="F:hydrolase activity"/>
    <property type="evidence" value="ECO:0007669"/>
    <property type="project" value="UniProtKB-KW"/>
</dbReference>
<dbReference type="SUPFAM" id="SSF53933">
    <property type="entry name" value="Microbial ribonucleases"/>
    <property type="match status" value="2"/>
</dbReference>
<dbReference type="Pfam" id="PF00545">
    <property type="entry name" value="Ribonuclease"/>
    <property type="match status" value="2"/>
</dbReference>
<protein>
    <submittedName>
        <fullName evidence="4">Guanyl-specific ribonuclease Sa</fullName>
    </submittedName>
</protein>
<name>A0A1H8YH80_9PSEU</name>
<dbReference type="OrthoDB" id="5326845at2"/>
<evidence type="ECO:0000256" key="1">
    <source>
        <dbReference type="ARBA" id="ARBA00022722"/>
    </source>
</evidence>
<evidence type="ECO:0000256" key="3">
    <source>
        <dbReference type="SAM" id="SignalP"/>
    </source>
</evidence>
<evidence type="ECO:0000313" key="4">
    <source>
        <dbReference type="EMBL" id="SEP51476.1"/>
    </source>
</evidence>
<feature type="signal peptide" evidence="3">
    <location>
        <begin position="1"/>
        <end position="28"/>
    </location>
</feature>
<dbReference type="GO" id="GO:0004521">
    <property type="term" value="F:RNA endonuclease activity"/>
    <property type="evidence" value="ECO:0007669"/>
    <property type="project" value="InterPro"/>
</dbReference>
<dbReference type="GO" id="GO:0003723">
    <property type="term" value="F:RNA binding"/>
    <property type="evidence" value="ECO:0007669"/>
    <property type="project" value="InterPro"/>
</dbReference>
<dbReference type="RefSeq" id="WP_091623332.1">
    <property type="nucleotide sequence ID" value="NZ_FOEF01000016.1"/>
</dbReference>
<evidence type="ECO:0000313" key="5">
    <source>
        <dbReference type="Proteomes" id="UP000198582"/>
    </source>
</evidence>
<organism evidence="4 5">
    <name type="scientific">Amycolatopsis saalfeldensis</name>
    <dbReference type="NCBI Taxonomy" id="394193"/>
    <lineage>
        <taxon>Bacteria</taxon>
        <taxon>Bacillati</taxon>
        <taxon>Actinomycetota</taxon>
        <taxon>Actinomycetes</taxon>
        <taxon>Pseudonocardiales</taxon>
        <taxon>Pseudonocardiaceae</taxon>
        <taxon>Amycolatopsis</taxon>
    </lineage>
</organism>
<proteinExistence type="predicted"/>
<dbReference type="Gene3D" id="3.10.450.30">
    <property type="entry name" value="Microbial ribonucleases"/>
    <property type="match status" value="2"/>
</dbReference>
<keyword evidence="2" id="KW-0378">Hydrolase</keyword>
<dbReference type="AlphaFoldDB" id="A0A1H8YH80"/>
<dbReference type="InterPro" id="IPR016191">
    <property type="entry name" value="Ribonuclease/ribotoxin"/>
</dbReference>
<keyword evidence="3" id="KW-0732">Signal</keyword>
<feature type="chain" id="PRO_5011480437" evidence="3">
    <location>
        <begin position="29"/>
        <end position="246"/>
    </location>
</feature>
<keyword evidence="1" id="KW-0540">Nuclease</keyword>
<dbReference type="Proteomes" id="UP000198582">
    <property type="component" value="Unassembled WGS sequence"/>
</dbReference>
<reference evidence="4 5" key="1">
    <citation type="submission" date="2016-10" db="EMBL/GenBank/DDBJ databases">
        <authorList>
            <person name="de Groot N.N."/>
        </authorList>
    </citation>
    <scope>NUCLEOTIDE SEQUENCE [LARGE SCALE GENOMIC DNA]</scope>
    <source>
        <strain evidence="4 5">DSM 44993</strain>
    </source>
</reference>